<evidence type="ECO:0000313" key="7">
    <source>
        <dbReference type="Proteomes" id="UP001212997"/>
    </source>
</evidence>
<organism evidence="6 7">
    <name type="scientific">Meripilus lineatus</name>
    <dbReference type="NCBI Taxonomy" id="2056292"/>
    <lineage>
        <taxon>Eukaryota</taxon>
        <taxon>Fungi</taxon>
        <taxon>Dikarya</taxon>
        <taxon>Basidiomycota</taxon>
        <taxon>Agaricomycotina</taxon>
        <taxon>Agaricomycetes</taxon>
        <taxon>Polyporales</taxon>
        <taxon>Meripilaceae</taxon>
        <taxon>Meripilus</taxon>
    </lineage>
</organism>
<dbReference type="NCBIfam" id="TIGR00512">
    <property type="entry name" value="salvage_mtnA"/>
    <property type="match status" value="1"/>
</dbReference>
<dbReference type="Pfam" id="PF01008">
    <property type="entry name" value="IF-2B"/>
    <property type="match status" value="1"/>
</dbReference>
<dbReference type="NCBIfam" id="TIGR00524">
    <property type="entry name" value="eIF-2B_rel"/>
    <property type="match status" value="1"/>
</dbReference>
<reference evidence="6" key="1">
    <citation type="submission" date="2022-07" db="EMBL/GenBank/DDBJ databases">
        <title>Genome Sequence of Physisporinus lineatus.</title>
        <authorList>
            <person name="Buettner E."/>
        </authorList>
    </citation>
    <scope>NUCLEOTIDE SEQUENCE</scope>
    <source>
        <strain evidence="6">VT162</strain>
    </source>
</reference>
<comment type="caution">
    <text evidence="6">The sequence shown here is derived from an EMBL/GenBank/DDBJ whole genome shotgun (WGS) entry which is preliminary data.</text>
</comment>
<dbReference type="InterPro" id="IPR037171">
    <property type="entry name" value="NagB/RpiA_transferase-like"/>
</dbReference>
<evidence type="ECO:0008006" key="8">
    <source>
        <dbReference type="Google" id="ProtNLM"/>
    </source>
</evidence>
<evidence type="ECO:0000313" key="6">
    <source>
        <dbReference type="EMBL" id="KAJ3490366.1"/>
    </source>
</evidence>
<dbReference type="PANTHER" id="PTHR43475">
    <property type="entry name" value="METHYLTHIORIBOSE-1-PHOSPHATE ISOMERASE"/>
    <property type="match status" value="1"/>
</dbReference>
<dbReference type="InterPro" id="IPR027363">
    <property type="entry name" value="M1Pi_N"/>
</dbReference>
<dbReference type="InterPro" id="IPR000649">
    <property type="entry name" value="IF-2B-related"/>
</dbReference>
<keyword evidence="3" id="KW-0413">Isomerase</keyword>
<dbReference type="InterPro" id="IPR011559">
    <property type="entry name" value="Initiation_fac_2B_a/b/d"/>
</dbReference>
<sequence>MKIRGAPAIASLAALAIVSHLDKALQASPVPDFLANPESLKAHIEKSLDFLYTSRPTAVNLGAATRRLRTVLHASVAAGRDPKAVAQDLIAEGKVIDDEDVSRNRAMAKWGAEWLLNEAKPDSGSGERKVNVMTGYGTALGLITYLHETGKLEKAFFTQSTPYHQGSRLTALELQTLKIPSVMLCDSMVGSLFQHHNIAAVAVGADRIARNGDTANKIGTYNAAVLAARHKIPFIVVAPVSTVDLDIPDGTQIPIEHRPPLEACLVRGALYPFSTDADGIKNQATVMVTPEGLDGIYNPSFDVTPAELITAIVTEKGVATRTEGKSCFDLSSIV</sequence>
<gene>
    <name evidence="6" type="ORF">NLI96_g1486</name>
</gene>
<dbReference type="InterPro" id="IPR005251">
    <property type="entry name" value="IF-M1Pi"/>
</dbReference>
<feature type="signal peptide" evidence="5">
    <location>
        <begin position="1"/>
        <end position="27"/>
    </location>
</feature>
<dbReference type="SUPFAM" id="SSF100950">
    <property type="entry name" value="NagB/RpiA/CoA transferase-like"/>
    <property type="match status" value="1"/>
</dbReference>
<name>A0AAD5YKX1_9APHY</name>
<protein>
    <recommendedName>
        <fullName evidence="8">S-methyl-5-thioribose-1-phosphate isomerase</fullName>
    </recommendedName>
</protein>
<keyword evidence="5" id="KW-0732">Signal</keyword>
<dbReference type="Proteomes" id="UP001212997">
    <property type="component" value="Unassembled WGS sequence"/>
</dbReference>
<feature type="chain" id="PRO_5042121574" description="S-methyl-5-thioribose-1-phosphate isomerase" evidence="5">
    <location>
        <begin position="28"/>
        <end position="334"/>
    </location>
</feature>
<dbReference type="GO" id="GO:0046523">
    <property type="term" value="F:S-methyl-5-thioribose-1-phosphate isomerase activity"/>
    <property type="evidence" value="ECO:0007669"/>
    <property type="project" value="TreeGrafter"/>
</dbReference>
<dbReference type="GO" id="GO:0019509">
    <property type="term" value="P:L-methionine salvage from methylthioadenosine"/>
    <property type="evidence" value="ECO:0007669"/>
    <property type="project" value="TreeGrafter"/>
</dbReference>
<evidence type="ECO:0000256" key="5">
    <source>
        <dbReference type="SAM" id="SignalP"/>
    </source>
</evidence>
<proteinExistence type="inferred from homology"/>
<keyword evidence="7" id="KW-1185">Reference proteome</keyword>
<evidence type="ECO:0000256" key="3">
    <source>
        <dbReference type="ARBA" id="ARBA00023235"/>
    </source>
</evidence>
<comment type="similarity">
    <text evidence="1 4">Belongs to the eIF-2B alpha/beta/delta subunits family.</text>
</comment>
<dbReference type="Gene3D" id="3.40.50.10470">
    <property type="entry name" value="Translation initiation factor eif-2b, domain 2"/>
    <property type="match status" value="1"/>
</dbReference>
<evidence type="ECO:0000256" key="2">
    <source>
        <dbReference type="ARBA" id="ARBA00023167"/>
    </source>
</evidence>
<dbReference type="AlphaFoldDB" id="A0AAD5YKX1"/>
<accession>A0AAD5YKX1</accession>
<dbReference type="EMBL" id="JANAWD010000029">
    <property type="protein sequence ID" value="KAJ3490366.1"/>
    <property type="molecule type" value="Genomic_DNA"/>
</dbReference>
<evidence type="ECO:0000256" key="4">
    <source>
        <dbReference type="RuleBase" id="RU003814"/>
    </source>
</evidence>
<evidence type="ECO:0000256" key="1">
    <source>
        <dbReference type="ARBA" id="ARBA00007251"/>
    </source>
</evidence>
<keyword evidence="2" id="KW-0486">Methionine biosynthesis</keyword>
<dbReference type="InterPro" id="IPR042529">
    <property type="entry name" value="IF_2B-like_C"/>
</dbReference>
<dbReference type="PANTHER" id="PTHR43475:SF1">
    <property type="entry name" value="METHYLTHIORIBOSE-1-PHOSPHATE ISOMERASE"/>
    <property type="match status" value="1"/>
</dbReference>
<dbReference type="Gene3D" id="1.20.120.420">
    <property type="entry name" value="translation initiation factor eif-2b, domain 1"/>
    <property type="match status" value="1"/>
</dbReference>
<keyword evidence="2" id="KW-0028">Amino-acid biosynthesis</keyword>